<dbReference type="GO" id="GO:0006754">
    <property type="term" value="P:ATP biosynthetic process"/>
    <property type="evidence" value="ECO:0007669"/>
    <property type="project" value="UniProtKB-KW"/>
</dbReference>
<keyword evidence="5 7" id="KW-0472">Membrane</keyword>
<dbReference type="AlphaFoldDB" id="A0AAN7YKA2"/>
<feature type="domain" description="ATP synthase YMF19-like N-terminal" evidence="8">
    <location>
        <begin position="2"/>
        <end position="55"/>
    </location>
</feature>
<dbReference type="Proteomes" id="UP001344447">
    <property type="component" value="Unassembled WGS sequence"/>
</dbReference>
<name>A0AAN7YKA2_9MYCE</name>
<sequence length="110" mass="13063">MPQLDFLIFFNEMFYTLVAFMVFYTILYRSIIVKLAYNLKLRYKLSMKMKKAQINGLPNALTITKEAFTSLEGITKYIKYLEFRDSKLISTIIVELKNYFKEGMKNKKNS</sequence>
<accession>A0AAN7YKA2</accession>
<keyword evidence="6" id="KW-0066">ATP synthesis</keyword>
<dbReference type="GO" id="GO:0031966">
    <property type="term" value="C:mitochondrial membrane"/>
    <property type="evidence" value="ECO:0007669"/>
    <property type="project" value="UniProtKB-SubCell"/>
</dbReference>
<evidence type="ECO:0000256" key="7">
    <source>
        <dbReference type="SAM" id="Phobius"/>
    </source>
</evidence>
<protein>
    <recommendedName>
        <fullName evidence="8">ATP synthase YMF19-like N-terminal domain-containing protein</fullName>
    </recommendedName>
</protein>
<keyword evidence="2 7" id="KW-0812">Transmembrane</keyword>
<dbReference type="InterPro" id="IPR003319">
    <property type="entry name" value="YMF19-like_N"/>
</dbReference>
<reference evidence="9 10" key="1">
    <citation type="submission" date="2023-11" db="EMBL/GenBank/DDBJ databases">
        <title>Dfirmibasis_genome.</title>
        <authorList>
            <person name="Edelbroek B."/>
            <person name="Kjellin J."/>
            <person name="Jerlstrom-Hultqvist J."/>
            <person name="Soderbom F."/>
        </authorList>
    </citation>
    <scope>NUCLEOTIDE SEQUENCE [LARGE SCALE GENOMIC DNA]</scope>
    <source>
        <strain evidence="9 10">TNS-C-14</strain>
    </source>
</reference>
<evidence type="ECO:0000259" key="8">
    <source>
        <dbReference type="Pfam" id="PF02326"/>
    </source>
</evidence>
<keyword evidence="10" id="KW-1185">Reference proteome</keyword>
<evidence type="ECO:0000256" key="6">
    <source>
        <dbReference type="ARBA" id="ARBA00023310"/>
    </source>
</evidence>
<keyword evidence="3 7" id="KW-1133">Transmembrane helix</keyword>
<evidence type="ECO:0000256" key="1">
    <source>
        <dbReference type="ARBA" id="ARBA00004325"/>
    </source>
</evidence>
<comment type="caution">
    <text evidence="9">The sequence shown here is derived from an EMBL/GenBank/DDBJ whole genome shotgun (WGS) entry which is preliminary data.</text>
</comment>
<feature type="transmembrane region" description="Helical" evidence="7">
    <location>
        <begin position="14"/>
        <end position="37"/>
    </location>
</feature>
<dbReference type="EMBL" id="JAVFKY010000009">
    <property type="protein sequence ID" value="KAK5574399.1"/>
    <property type="molecule type" value="Genomic_DNA"/>
</dbReference>
<gene>
    <name evidence="9" type="ORF">RB653_011180</name>
</gene>
<geneLocation type="mitochondrion" evidence="9"/>
<keyword evidence="4 9" id="KW-0496">Mitochondrion</keyword>
<comment type="subcellular location">
    <subcellularLocation>
        <location evidence="1">Mitochondrion membrane</location>
    </subcellularLocation>
</comment>
<evidence type="ECO:0000313" key="9">
    <source>
        <dbReference type="EMBL" id="KAK5574399.1"/>
    </source>
</evidence>
<evidence type="ECO:0000313" key="10">
    <source>
        <dbReference type="Proteomes" id="UP001344447"/>
    </source>
</evidence>
<evidence type="ECO:0000256" key="5">
    <source>
        <dbReference type="ARBA" id="ARBA00023136"/>
    </source>
</evidence>
<organism evidence="9 10">
    <name type="scientific">Dictyostelium firmibasis</name>
    <dbReference type="NCBI Taxonomy" id="79012"/>
    <lineage>
        <taxon>Eukaryota</taxon>
        <taxon>Amoebozoa</taxon>
        <taxon>Evosea</taxon>
        <taxon>Eumycetozoa</taxon>
        <taxon>Dictyostelia</taxon>
        <taxon>Dictyosteliales</taxon>
        <taxon>Dictyosteliaceae</taxon>
        <taxon>Dictyostelium</taxon>
    </lineage>
</organism>
<evidence type="ECO:0000256" key="4">
    <source>
        <dbReference type="ARBA" id="ARBA00023128"/>
    </source>
</evidence>
<proteinExistence type="predicted"/>
<evidence type="ECO:0000256" key="2">
    <source>
        <dbReference type="ARBA" id="ARBA00022692"/>
    </source>
</evidence>
<dbReference type="Pfam" id="PF02326">
    <property type="entry name" value="YMF19"/>
    <property type="match status" value="1"/>
</dbReference>
<evidence type="ECO:0000256" key="3">
    <source>
        <dbReference type="ARBA" id="ARBA00022989"/>
    </source>
</evidence>